<keyword evidence="5" id="KW-1185">Reference proteome</keyword>
<evidence type="ECO:0000313" key="4">
    <source>
        <dbReference type="EMBL" id="GFE93216.1"/>
    </source>
</evidence>
<dbReference type="GO" id="GO:0050308">
    <property type="term" value="F:sugar-phosphatase activity"/>
    <property type="evidence" value="ECO:0007669"/>
    <property type="project" value="TreeGrafter"/>
</dbReference>
<dbReference type="RefSeq" id="WP_237388787.1">
    <property type="nucleotide sequence ID" value="NZ_BLJP01000003.1"/>
</dbReference>
<dbReference type="Proteomes" id="UP000548726">
    <property type="component" value="Unassembled WGS sequence"/>
</dbReference>
<comment type="caution">
    <text evidence="4">The sequence shown here is derived from an EMBL/GenBank/DDBJ whole genome shotgun (WGS) entry which is preliminary data.</text>
</comment>
<evidence type="ECO:0000313" key="5">
    <source>
        <dbReference type="Proteomes" id="UP000548726"/>
    </source>
</evidence>
<dbReference type="AlphaFoldDB" id="A0A6V8I9E8"/>
<keyword evidence="3" id="KW-0732">Signal</keyword>
<dbReference type="InterPro" id="IPR000560">
    <property type="entry name" value="His_Pase_clade-2"/>
</dbReference>
<dbReference type="PANTHER" id="PTHR11567">
    <property type="entry name" value="ACID PHOSPHATASE-RELATED"/>
    <property type="match status" value="1"/>
</dbReference>
<dbReference type="CDD" id="cd07061">
    <property type="entry name" value="HP_HAP_like"/>
    <property type="match status" value="1"/>
</dbReference>
<comment type="similarity">
    <text evidence="1">Belongs to the histidine acid phosphatase family.</text>
</comment>
<dbReference type="GO" id="GO:0030288">
    <property type="term" value="C:outer membrane-bounded periplasmic space"/>
    <property type="evidence" value="ECO:0007669"/>
    <property type="project" value="TreeGrafter"/>
</dbReference>
<dbReference type="InterPro" id="IPR033379">
    <property type="entry name" value="Acid_Pase_AS"/>
</dbReference>
<dbReference type="InterPro" id="IPR029033">
    <property type="entry name" value="His_PPase_superfam"/>
</dbReference>
<protein>
    <submittedName>
        <fullName evidence="4">Phosphoanhydride phosphohydrolase</fullName>
    </submittedName>
</protein>
<evidence type="ECO:0000256" key="2">
    <source>
        <dbReference type="ARBA" id="ARBA00022801"/>
    </source>
</evidence>
<evidence type="ECO:0000256" key="1">
    <source>
        <dbReference type="ARBA" id="ARBA00005375"/>
    </source>
</evidence>
<dbReference type="PANTHER" id="PTHR11567:SF110">
    <property type="entry name" value="2-PHOSPHOXYLOSE PHOSPHATASE 1"/>
    <property type="match status" value="1"/>
</dbReference>
<feature type="signal peptide" evidence="3">
    <location>
        <begin position="1"/>
        <end position="27"/>
    </location>
</feature>
<name>A0A6V8I9E8_9PROT</name>
<accession>A0A6V8I9E8</accession>
<feature type="chain" id="PRO_5027929634" evidence="3">
    <location>
        <begin position="28"/>
        <end position="437"/>
    </location>
</feature>
<organism evidence="4 5">
    <name type="scientific">Acetobacter persici</name>
    <dbReference type="NCBI Taxonomy" id="1076596"/>
    <lineage>
        <taxon>Bacteria</taxon>
        <taxon>Pseudomonadati</taxon>
        <taxon>Pseudomonadota</taxon>
        <taxon>Alphaproteobacteria</taxon>
        <taxon>Acetobacterales</taxon>
        <taxon>Acetobacteraceae</taxon>
        <taxon>Acetobacter</taxon>
    </lineage>
</organism>
<sequence length="437" mass="46659">MLSVRFLSCLILASCAASLTAPFSAHAEPARAVAPSSGAVLEKVLLVSRHGIRSPTKPLSTLEKQTGRVWSVWPVPPGELTDHGRANLTLMGTFLRHWYAPLITQSSTPCASAAAIFVWADAADNRTRQSGDILSHALTQGCTSTAHSLPAGQHDPLFNALAAGQARLDQQRVMPPLAHAFQQATKPGSPEANAEAALQAVFAPNGCQQRTGPCFSAPAVLSWKKDQPHTTGGLTLSSSTAENLLLEYVQGLPSTAFANAALTPEDKDARTRQLLATVLPAHALLSDRLRRLPAIVVPRGHVLAEALLKSLADEPVPLPDGSALPPSARLILFAGHDTTLDMLATLFGLDWSFTDQPDRTAPDTTLAFELWRLPDGQKDVRFRVFHQSLEQLRLASPMRPQAGEGAPLLLHSRFCSAAAQMPCSPEALALGQKSLTE</sequence>
<proteinExistence type="inferred from homology"/>
<gene>
    <name evidence="4" type="primary">appA</name>
    <name evidence="4" type="ORF">DmAi_12750</name>
</gene>
<dbReference type="PROSITE" id="PS00616">
    <property type="entry name" value="HIS_ACID_PHOSPHAT_1"/>
    <property type="match status" value="1"/>
</dbReference>
<dbReference type="Gene3D" id="3.40.50.1240">
    <property type="entry name" value="Phosphoglycerate mutase-like"/>
    <property type="match status" value="2"/>
</dbReference>
<dbReference type="InterPro" id="IPR050645">
    <property type="entry name" value="Histidine_acid_phosphatase"/>
</dbReference>
<dbReference type="Pfam" id="PF00328">
    <property type="entry name" value="His_Phos_2"/>
    <property type="match status" value="1"/>
</dbReference>
<keyword evidence="2 4" id="KW-0378">Hydrolase</keyword>
<dbReference type="SUPFAM" id="SSF53254">
    <property type="entry name" value="Phosphoglycerate mutase-like"/>
    <property type="match status" value="1"/>
</dbReference>
<evidence type="ECO:0000256" key="3">
    <source>
        <dbReference type="SAM" id="SignalP"/>
    </source>
</evidence>
<dbReference type="EMBL" id="BLJP01000003">
    <property type="protein sequence ID" value="GFE93216.1"/>
    <property type="molecule type" value="Genomic_DNA"/>
</dbReference>
<reference evidence="4 5" key="1">
    <citation type="journal article" date="2020" name="Cell Rep.">
        <title>Local necrotic cells trigger systemic immune activation via gut microbiome dysbiosis in Drosophila.</title>
        <authorList>
            <person name="Kosakamoto H."/>
            <person name="Yamauchi T."/>
            <person name="Akuzawa-Tokita Y."/>
            <person name="Nishimura K."/>
            <person name="Soga T."/>
            <person name="Murakami T."/>
            <person name="Mori H."/>
            <person name="Yamamoto K."/>
            <person name="Miyazaki R."/>
            <person name="Koto A."/>
            <person name="Miura M."/>
            <person name="Obata F."/>
        </authorList>
    </citation>
    <scope>NUCLEOTIDE SEQUENCE [LARGE SCALE GENOMIC DNA]</scope>
    <source>
        <strain evidence="4 5">Ai</strain>
    </source>
</reference>